<feature type="compositionally biased region" description="Polar residues" evidence="1">
    <location>
        <begin position="106"/>
        <end position="116"/>
    </location>
</feature>
<feature type="region of interest" description="Disordered" evidence="1">
    <location>
        <begin position="1"/>
        <end position="24"/>
    </location>
</feature>
<feature type="region of interest" description="Disordered" evidence="1">
    <location>
        <begin position="739"/>
        <end position="866"/>
    </location>
</feature>
<accession>A0AAD1UQU8</accession>
<name>A0AAD1UQU8_EUPCR</name>
<feature type="region of interest" description="Disordered" evidence="1">
    <location>
        <begin position="482"/>
        <end position="516"/>
    </location>
</feature>
<feature type="compositionally biased region" description="Basic and acidic residues" evidence="1">
    <location>
        <begin position="181"/>
        <end position="207"/>
    </location>
</feature>
<dbReference type="AlphaFoldDB" id="A0AAD1UQU8"/>
<feature type="region of interest" description="Disordered" evidence="1">
    <location>
        <begin position="164"/>
        <end position="231"/>
    </location>
</feature>
<organism evidence="2 3">
    <name type="scientific">Euplotes crassus</name>
    <dbReference type="NCBI Taxonomy" id="5936"/>
    <lineage>
        <taxon>Eukaryota</taxon>
        <taxon>Sar</taxon>
        <taxon>Alveolata</taxon>
        <taxon>Ciliophora</taxon>
        <taxon>Intramacronucleata</taxon>
        <taxon>Spirotrichea</taxon>
        <taxon>Hypotrichia</taxon>
        <taxon>Euplotida</taxon>
        <taxon>Euplotidae</taxon>
        <taxon>Moneuplotes</taxon>
    </lineage>
</organism>
<gene>
    <name evidence="2" type="ORF">ECRASSUSDP1_LOCUS10583</name>
</gene>
<keyword evidence="3" id="KW-1185">Reference proteome</keyword>
<evidence type="ECO:0000313" key="2">
    <source>
        <dbReference type="EMBL" id="CAI2369285.1"/>
    </source>
</evidence>
<protein>
    <submittedName>
        <fullName evidence="2">Uncharacterized protein</fullName>
    </submittedName>
</protein>
<dbReference type="EMBL" id="CAMPGE010010437">
    <property type="protein sequence ID" value="CAI2369285.1"/>
    <property type="molecule type" value="Genomic_DNA"/>
</dbReference>
<feature type="compositionally biased region" description="Low complexity" evidence="1">
    <location>
        <begin position="813"/>
        <end position="822"/>
    </location>
</feature>
<feature type="compositionally biased region" description="Polar residues" evidence="1">
    <location>
        <begin position="52"/>
        <end position="61"/>
    </location>
</feature>
<dbReference type="Proteomes" id="UP001295684">
    <property type="component" value="Unassembled WGS sequence"/>
</dbReference>
<feature type="compositionally biased region" description="Basic and acidic residues" evidence="1">
    <location>
        <begin position="484"/>
        <end position="506"/>
    </location>
</feature>
<feature type="compositionally biased region" description="Basic and acidic residues" evidence="1">
    <location>
        <begin position="756"/>
        <end position="765"/>
    </location>
</feature>
<evidence type="ECO:0000256" key="1">
    <source>
        <dbReference type="SAM" id="MobiDB-lite"/>
    </source>
</evidence>
<feature type="compositionally biased region" description="Basic and acidic residues" evidence="1">
    <location>
        <begin position="214"/>
        <end position="226"/>
    </location>
</feature>
<reference evidence="2" key="1">
    <citation type="submission" date="2023-07" db="EMBL/GenBank/DDBJ databases">
        <authorList>
            <consortium name="AG Swart"/>
            <person name="Singh M."/>
            <person name="Singh A."/>
            <person name="Seah K."/>
            <person name="Emmerich C."/>
        </authorList>
    </citation>
    <scope>NUCLEOTIDE SEQUENCE</scope>
    <source>
        <strain evidence="2">DP1</strain>
    </source>
</reference>
<comment type="caution">
    <text evidence="2">The sequence shown here is derived from an EMBL/GenBank/DDBJ whole genome shotgun (WGS) entry which is preliminary data.</text>
</comment>
<proteinExistence type="predicted"/>
<feature type="region of interest" description="Disordered" evidence="1">
    <location>
        <begin position="42"/>
        <end position="61"/>
    </location>
</feature>
<evidence type="ECO:0000313" key="3">
    <source>
        <dbReference type="Proteomes" id="UP001295684"/>
    </source>
</evidence>
<sequence length="1250" mass="145275">MRRVNHDSFGYHNSYGDTSSRHNGARRNINQQINVGNLDSMISSSHVDENGRSSLNDASDYNIDVTESQEAPGINTNSSVFKQSFGHKASNMPKTNAMGDNNPFTASKNDNTQFPNMSPIKSGKVSDPETLRASDLEALNAPFGAPVSPIGQNSANRKFGSKTYRQATGGMSDPDEGADELIIRDSDDIIRGRDRLRDDKSPHDRNARPRSSIMKKEWAANQKDSELSSPKQVTFARGTKCHLEPQELEDKLRQEIRINDSRIKESNFSKENKVSYENDQPNQKKEHISVAESDYKERANFQNQSENVQEIDPHMKADYDRDYTFRDRKRHDKNDTNARQIDRGYHPHQIVESRNEYENSQRPEFGNGIKIRLSRDEDLVRENPHQLKSGYELAQEQDVKQVPVRRTKRRISIDQQYDYDKKVDYLSEYKERKKASLDTDQSLRMKVDSSHDYNRTSVERRNNETFRTQIDRENESNVQVHQPRMAESRRHRDIGREIISPKDGRQNEINPPKNDSFRIANYHKPTRRISSDELRFSGEVTREEFEEREDISSTVKNESYNFGKRLRSNERLSSREIELEREKIKPNPEPTMNKPQRSLMDNHTIENKIRKVHVEENPPTSFGMRSIINKQHKKQHFPENKDIENTVLPMTSSRLEESRNENSVFKTMDNSIRERSPFNMSNQSDMSYKKEIVQTRRSPQRMHRAMEDISDSYNREDIITTQRYPNSIPNEAHIQEEIYYPRGNSPRRIQEGFNQPRERGPEIVHKRVPQKPREIQYSSPARSTRKSPLRRDSSSIQEIEYTSPMRTSDRRQSPISRASPRSRPSPRRSPGRYQSPGPRQSSPRERPLGSPPRERKKHDPSTENNIISRFISNKMINKTVEDLVFELVPEFYEESMNPKRKDTKIPVKPSQRVSNAMTPIHGGKKYMSVVDTMVNEDDDSDICDTDEGINANRIVESMTKKETKNNYVKKREIDSLGIKFEAPKRIKGVKGLPYQDKDNYPMIDVRSRDTFDNPQICDVWCSECFDHITEGEEEKHLKICRPFTKTSETVDEDGNEIEDLPHVNEKIFKVSKAITQHLSDVMKTNAGIFDETVEIRFLRTLRQKAEDIEKNNKNLIAQGQMQDSINQITYDSKNNRDLHWVFVFSKRLGKLTGDKLEIMERIDQENKIKKQEIQQIRSTFIDKGSLRLTTIKDKASQSINYDEVKSVMMSPYRAKGETVVDSRFADLNIKKKNRTVKRINNSGSFSKLPI</sequence>
<feature type="region of interest" description="Disordered" evidence="1">
    <location>
        <begin position="106"/>
        <end position="127"/>
    </location>
</feature>
<feature type="compositionally biased region" description="Polar residues" evidence="1">
    <location>
        <begin position="15"/>
        <end position="24"/>
    </location>
</feature>